<feature type="compositionally biased region" description="Basic and acidic residues" evidence="2">
    <location>
        <begin position="406"/>
        <end position="416"/>
    </location>
</feature>
<feature type="signal peptide" evidence="3">
    <location>
        <begin position="1"/>
        <end position="24"/>
    </location>
</feature>
<feature type="compositionally biased region" description="Acidic residues" evidence="2">
    <location>
        <begin position="63"/>
        <end position="139"/>
    </location>
</feature>
<feature type="compositionally biased region" description="Basic and acidic residues" evidence="2">
    <location>
        <begin position="156"/>
        <end position="165"/>
    </location>
</feature>
<feature type="compositionally biased region" description="Acidic residues" evidence="2">
    <location>
        <begin position="386"/>
        <end position="405"/>
    </location>
</feature>
<evidence type="ECO:0000256" key="2">
    <source>
        <dbReference type="SAM" id="MobiDB-lite"/>
    </source>
</evidence>
<organism evidence="5 6">
    <name type="scientific">Ignavigranum ruoffiae</name>
    <dbReference type="NCBI Taxonomy" id="89093"/>
    <lineage>
        <taxon>Bacteria</taxon>
        <taxon>Bacillati</taxon>
        <taxon>Bacillota</taxon>
        <taxon>Bacilli</taxon>
        <taxon>Lactobacillales</taxon>
        <taxon>Aerococcaceae</taxon>
        <taxon>Ignavigranum</taxon>
    </lineage>
</organism>
<protein>
    <submittedName>
        <fullName evidence="5">Major membrane immunogen, membrane-anchored lipoprotein</fullName>
    </submittedName>
</protein>
<evidence type="ECO:0000313" key="5">
    <source>
        <dbReference type="EMBL" id="SEQ18864.1"/>
    </source>
</evidence>
<feature type="region of interest" description="Disordered" evidence="2">
    <location>
        <begin position="27"/>
        <end position="165"/>
    </location>
</feature>
<accession>A0A1H9DZG4</accession>
<dbReference type="RefSeq" id="WP_092571856.1">
    <property type="nucleotide sequence ID" value="NZ_FOEN01000006.1"/>
</dbReference>
<feature type="coiled-coil region" evidence="1">
    <location>
        <begin position="309"/>
        <end position="355"/>
    </location>
</feature>
<dbReference type="Gene3D" id="3.90.1010.20">
    <property type="match status" value="2"/>
</dbReference>
<dbReference type="InterPro" id="IPR007329">
    <property type="entry name" value="FMN-bd"/>
</dbReference>
<sequence>MKISKSLLKGSLLLSSVLLLSACADNTQKEETTVAEESSAAVVKDTTMEETETSVEETRAASESEESEESKDESEESMDESEESKDESEESMDESEESKDESEESMDESEESKDESEESMDESEESKDESEESMDESEESKEAAGAVAMDAELQDGEYKAVSNEDEHGWSVEHTIVVKDGKVTESKFDYVNAEGKLKSEDEEYNKNMKDKTGVSGAEAMEALNAALVDNQSADVDVVSGATSTSETFKFSSQMLLKAAAEGNTEEINLDELPLQDGEFTAKGEVDEHGWSPMMTMVVKDGKITEVTYDYENAEGKLKSEDEEYNKNMKDKTGVSAAEAMEELSAALVEKQKVEEVDVVSGATSTSEEFMNLAKQLIKESQMKDSKDSEDESSSDSESSESEDTDKSEESTTEKESSEESSEESSN</sequence>
<dbReference type="STRING" id="89093.SAMN04488558_10652"/>
<reference evidence="5 6" key="1">
    <citation type="submission" date="2016-10" db="EMBL/GenBank/DDBJ databases">
        <authorList>
            <person name="de Groot N.N."/>
        </authorList>
    </citation>
    <scope>NUCLEOTIDE SEQUENCE [LARGE SCALE GENOMIC DNA]</scope>
    <source>
        <strain evidence="5 6">DSM 15695</strain>
    </source>
</reference>
<dbReference type="Proteomes" id="UP000198833">
    <property type="component" value="Unassembled WGS sequence"/>
</dbReference>
<dbReference type="PROSITE" id="PS51257">
    <property type="entry name" value="PROKAR_LIPOPROTEIN"/>
    <property type="match status" value="1"/>
</dbReference>
<feature type="domain" description="FMN-binding" evidence="4">
    <location>
        <begin position="288"/>
        <end position="379"/>
    </location>
</feature>
<evidence type="ECO:0000313" key="6">
    <source>
        <dbReference type="Proteomes" id="UP000198833"/>
    </source>
</evidence>
<dbReference type="GO" id="GO:0010181">
    <property type="term" value="F:FMN binding"/>
    <property type="evidence" value="ECO:0007669"/>
    <property type="project" value="InterPro"/>
</dbReference>
<gene>
    <name evidence="5" type="ORF">SAMN04488558_10652</name>
</gene>
<feature type="chain" id="PRO_5011451984" evidence="3">
    <location>
        <begin position="25"/>
        <end position="425"/>
    </location>
</feature>
<dbReference type="EMBL" id="FOEN01000006">
    <property type="protein sequence ID" value="SEQ18864.1"/>
    <property type="molecule type" value="Genomic_DNA"/>
</dbReference>
<name>A0A1H9DZG4_9LACT</name>
<keyword evidence="1" id="KW-0175">Coiled coil</keyword>
<keyword evidence="6" id="KW-1185">Reference proteome</keyword>
<dbReference type="AlphaFoldDB" id="A0A1H9DZG4"/>
<evidence type="ECO:0000256" key="1">
    <source>
        <dbReference type="SAM" id="Coils"/>
    </source>
</evidence>
<feature type="region of interest" description="Disordered" evidence="2">
    <location>
        <begin position="359"/>
        <end position="425"/>
    </location>
</feature>
<dbReference type="OrthoDB" id="1937675at2"/>
<feature type="compositionally biased region" description="Basic and acidic residues" evidence="2">
    <location>
        <begin position="375"/>
        <end position="385"/>
    </location>
</feature>
<keyword evidence="5" id="KW-0449">Lipoprotein</keyword>
<proteinExistence type="predicted"/>
<feature type="domain" description="FMN-binding" evidence="4">
    <location>
        <begin position="168"/>
        <end position="258"/>
    </location>
</feature>
<dbReference type="Pfam" id="PF04205">
    <property type="entry name" value="FMN_bind"/>
    <property type="match status" value="2"/>
</dbReference>
<evidence type="ECO:0000259" key="4">
    <source>
        <dbReference type="SMART" id="SM00900"/>
    </source>
</evidence>
<keyword evidence="3" id="KW-0732">Signal</keyword>
<dbReference type="GO" id="GO:0016020">
    <property type="term" value="C:membrane"/>
    <property type="evidence" value="ECO:0007669"/>
    <property type="project" value="InterPro"/>
</dbReference>
<dbReference type="SMART" id="SM00900">
    <property type="entry name" value="FMN_bind"/>
    <property type="match status" value="2"/>
</dbReference>
<evidence type="ECO:0000256" key="3">
    <source>
        <dbReference type="SAM" id="SignalP"/>
    </source>
</evidence>